<feature type="domain" description="Toprim" evidence="8">
    <location>
        <begin position="81"/>
        <end position="176"/>
    </location>
</feature>
<reference evidence="9 10" key="1">
    <citation type="submission" date="2014-09" db="EMBL/GenBank/DDBJ databases">
        <authorList>
            <person name="Grob C."/>
            <person name="Taubert M."/>
            <person name="Howat A.M."/>
            <person name="Burns O.J."/>
            <person name="Dixon J.L."/>
            <person name="Chen Y."/>
            <person name="Murrell J.C."/>
        </authorList>
    </citation>
    <scope>NUCLEOTIDE SEQUENCE [LARGE SCALE GENOMIC DNA]</scope>
    <source>
        <strain evidence="9">L4</strain>
    </source>
</reference>
<dbReference type="PROSITE" id="PS50880">
    <property type="entry name" value="TOPRIM"/>
    <property type="match status" value="1"/>
</dbReference>
<dbReference type="Pfam" id="PF21176">
    <property type="entry name" value="RecR_HhH"/>
    <property type="match status" value="1"/>
</dbReference>
<dbReference type="AlphaFoldDB" id="A0A0A0BH67"/>
<evidence type="ECO:0000256" key="7">
    <source>
        <dbReference type="HAMAP-Rule" id="MF_00017"/>
    </source>
</evidence>
<evidence type="ECO:0000313" key="10">
    <source>
        <dbReference type="Proteomes" id="UP000029999"/>
    </source>
</evidence>
<dbReference type="InterPro" id="IPR006171">
    <property type="entry name" value="TOPRIM_dom"/>
</dbReference>
<dbReference type="GO" id="GO:0006281">
    <property type="term" value="P:DNA repair"/>
    <property type="evidence" value="ECO:0007669"/>
    <property type="project" value="UniProtKB-UniRule"/>
</dbReference>
<protein>
    <recommendedName>
        <fullName evidence="7">Recombination protein RecR</fullName>
    </recommendedName>
</protein>
<evidence type="ECO:0000256" key="4">
    <source>
        <dbReference type="ARBA" id="ARBA00022833"/>
    </source>
</evidence>
<keyword evidence="1 7" id="KW-0479">Metal-binding</keyword>
<dbReference type="HAMAP" id="MF_00017">
    <property type="entry name" value="RecR"/>
    <property type="match status" value="1"/>
</dbReference>
<evidence type="ECO:0000256" key="2">
    <source>
        <dbReference type="ARBA" id="ARBA00022763"/>
    </source>
</evidence>
<keyword evidence="6 7" id="KW-0234">DNA repair</keyword>
<dbReference type="Gene3D" id="3.40.1360.10">
    <property type="match status" value="1"/>
</dbReference>
<evidence type="ECO:0000256" key="5">
    <source>
        <dbReference type="ARBA" id="ARBA00023172"/>
    </source>
</evidence>
<dbReference type="InterPro" id="IPR023627">
    <property type="entry name" value="Rcmb_RecR"/>
</dbReference>
<dbReference type="Proteomes" id="UP000029999">
    <property type="component" value="Unassembled WGS sequence"/>
</dbReference>
<dbReference type="PANTHER" id="PTHR30446">
    <property type="entry name" value="RECOMBINATION PROTEIN RECR"/>
    <property type="match status" value="1"/>
</dbReference>
<keyword evidence="2 7" id="KW-0227">DNA damage</keyword>
<comment type="function">
    <text evidence="7">May play a role in DNA repair. It seems to be involved in an RecBC-independent recombinational process of DNA repair. It may act with RecF and RecO.</text>
</comment>
<accession>A0A0A0BH67</accession>
<dbReference type="STRING" id="392484.LP43_1681"/>
<dbReference type="Gene3D" id="1.10.8.420">
    <property type="entry name" value="RecR Domain 1"/>
    <property type="match status" value="1"/>
</dbReference>
<keyword evidence="5 7" id="KW-0233">DNA recombination</keyword>
<dbReference type="GO" id="GO:0006310">
    <property type="term" value="P:DNA recombination"/>
    <property type="evidence" value="ECO:0007669"/>
    <property type="project" value="UniProtKB-UniRule"/>
</dbReference>
<organism evidence="9 10">
    <name type="scientific">Methylophaga thiooxydans</name>
    <dbReference type="NCBI Taxonomy" id="392484"/>
    <lineage>
        <taxon>Bacteria</taxon>
        <taxon>Pseudomonadati</taxon>
        <taxon>Pseudomonadota</taxon>
        <taxon>Gammaproteobacteria</taxon>
        <taxon>Thiotrichales</taxon>
        <taxon>Piscirickettsiaceae</taxon>
        <taxon>Methylophaga</taxon>
    </lineage>
</organism>
<dbReference type="Pfam" id="PF13662">
    <property type="entry name" value="Toprim_4"/>
    <property type="match status" value="1"/>
</dbReference>
<comment type="similarity">
    <text evidence="7">Belongs to the RecR family.</text>
</comment>
<sequence length="199" mass="21990">MASLGPSIDELISALRCLPGVGPKSAQRMTFHLLERNREGGAHLAKALMNALDNVQHCRRCRILCESDICIRCQDERRQQDQLCIVEMPSDVLAIEQATHYKGQYFVLSGHLSPLDGIGPEALGIPRLIEWLDEKTILEVILATNPTVEGEATAHYISELARERQIKVTRLAHGIPLGGELEFIDSGTLSHAFSGRESI</sequence>
<evidence type="ECO:0000259" key="8">
    <source>
        <dbReference type="PROSITE" id="PS50880"/>
    </source>
</evidence>
<gene>
    <name evidence="7" type="primary">recR</name>
    <name evidence="9" type="ORF">LP43_1681</name>
</gene>
<proteinExistence type="inferred from homology"/>
<dbReference type="Pfam" id="PF21175">
    <property type="entry name" value="RecR_C"/>
    <property type="match status" value="1"/>
</dbReference>
<evidence type="ECO:0000313" key="9">
    <source>
        <dbReference type="EMBL" id="KGM06459.1"/>
    </source>
</evidence>
<dbReference type="EMBL" id="JRQD01000004">
    <property type="protein sequence ID" value="KGM06459.1"/>
    <property type="molecule type" value="Genomic_DNA"/>
</dbReference>
<evidence type="ECO:0000256" key="6">
    <source>
        <dbReference type="ARBA" id="ARBA00023204"/>
    </source>
</evidence>
<comment type="caution">
    <text evidence="9">The sequence shown here is derived from an EMBL/GenBank/DDBJ whole genome shotgun (WGS) entry which is preliminary data.</text>
</comment>
<dbReference type="SMART" id="SM00493">
    <property type="entry name" value="TOPRIM"/>
    <property type="match status" value="1"/>
</dbReference>
<name>A0A0A0BH67_9GAMM</name>
<dbReference type="GO" id="GO:0008270">
    <property type="term" value="F:zinc ion binding"/>
    <property type="evidence" value="ECO:0007669"/>
    <property type="project" value="UniProtKB-KW"/>
</dbReference>
<keyword evidence="4 7" id="KW-0862">Zinc</keyword>
<evidence type="ECO:0000256" key="1">
    <source>
        <dbReference type="ARBA" id="ARBA00022723"/>
    </source>
</evidence>
<evidence type="ECO:0000256" key="3">
    <source>
        <dbReference type="ARBA" id="ARBA00022771"/>
    </source>
</evidence>
<dbReference type="CDD" id="cd01025">
    <property type="entry name" value="TOPRIM_recR"/>
    <property type="match status" value="1"/>
</dbReference>
<dbReference type="GO" id="GO:0003677">
    <property type="term" value="F:DNA binding"/>
    <property type="evidence" value="ECO:0007669"/>
    <property type="project" value="UniProtKB-UniRule"/>
</dbReference>
<keyword evidence="3 7" id="KW-0863">Zinc-finger</keyword>
<dbReference type="InterPro" id="IPR000093">
    <property type="entry name" value="DNA_Rcmb_RecR"/>
</dbReference>
<dbReference type="Gene3D" id="6.10.250.240">
    <property type="match status" value="1"/>
</dbReference>
<dbReference type="RefSeq" id="WP_036314190.1">
    <property type="nucleotide sequence ID" value="NZ_JRQD01000004.1"/>
</dbReference>
<dbReference type="PANTHER" id="PTHR30446:SF0">
    <property type="entry name" value="RECOMBINATION PROTEIN RECR"/>
    <property type="match status" value="1"/>
</dbReference>
<feature type="zinc finger region" description="C4-type" evidence="7">
    <location>
        <begin position="58"/>
        <end position="73"/>
    </location>
</feature>
<dbReference type="NCBIfam" id="TIGR00615">
    <property type="entry name" value="recR"/>
    <property type="match status" value="1"/>
</dbReference>
<dbReference type="InterPro" id="IPR034137">
    <property type="entry name" value="TOPRIM_RecR"/>
</dbReference>
<dbReference type="SUPFAM" id="SSF111304">
    <property type="entry name" value="Recombination protein RecR"/>
    <property type="match status" value="1"/>
</dbReference>